<evidence type="ECO:0000313" key="3">
    <source>
        <dbReference type="Proteomes" id="UP001153269"/>
    </source>
</evidence>
<dbReference type="AlphaFoldDB" id="A0A9N7UVZ6"/>
<name>A0A9N7UVZ6_PLEPL</name>
<evidence type="ECO:0000256" key="1">
    <source>
        <dbReference type="SAM" id="MobiDB-lite"/>
    </source>
</evidence>
<sequence>MEQWREGSAGERWMDGESEQRRAEKQIERDSRGAQSEASSPMDQDLYQKPRGFRGHTSIRMTSLPSAADRH</sequence>
<protein>
    <submittedName>
        <fullName evidence="2">Uncharacterized protein</fullName>
    </submittedName>
</protein>
<reference evidence="2" key="1">
    <citation type="submission" date="2020-03" db="EMBL/GenBank/DDBJ databases">
        <authorList>
            <person name="Weist P."/>
        </authorList>
    </citation>
    <scope>NUCLEOTIDE SEQUENCE</scope>
</reference>
<dbReference type="Proteomes" id="UP001153269">
    <property type="component" value="Unassembled WGS sequence"/>
</dbReference>
<organism evidence="2 3">
    <name type="scientific">Pleuronectes platessa</name>
    <name type="common">European plaice</name>
    <dbReference type="NCBI Taxonomy" id="8262"/>
    <lineage>
        <taxon>Eukaryota</taxon>
        <taxon>Metazoa</taxon>
        <taxon>Chordata</taxon>
        <taxon>Craniata</taxon>
        <taxon>Vertebrata</taxon>
        <taxon>Euteleostomi</taxon>
        <taxon>Actinopterygii</taxon>
        <taxon>Neopterygii</taxon>
        <taxon>Teleostei</taxon>
        <taxon>Neoteleostei</taxon>
        <taxon>Acanthomorphata</taxon>
        <taxon>Carangaria</taxon>
        <taxon>Pleuronectiformes</taxon>
        <taxon>Pleuronectoidei</taxon>
        <taxon>Pleuronectidae</taxon>
        <taxon>Pleuronectes</taxon>
    </lineage>
</organism>
<accession>A0A9N7UVZ6</accession>
<dbReference type="EMBL" id="CADEAL010002013">
    <property type="protein sequence ID" value="CAB1437338.1"/>
    <property type="molecule type" value="Genomic_DNA"/>
</dbReference>
<feature type="compositionally biased region" description="Polar residues" evidence="1">
    <location>
        <begin position="33"/>
        <end position="42"/>
    </location>
</feature>
<feature type="region of interest" description="Disordered" evidence="1">
    <location>
        <begin position="1"/>
        <end position="71"/>
    </location>
</feature>
<feature type="compositionally biased region" description="Basic and acidic residues" evidence="1">
    <location>
        <begin position="1"/>
        <end position="32"/>
    </location>
</feature>
<comment type="caution">
    <text evidence="2">The sequence shown here is derived from an EMBL/GenBank/DDBJ whole genome shotgun (WGS) entry which is preliminary data.</text>
</comment>
<proteinExistence type="predicted"/>
<gene>
    <name evidence="2" type="ORF">PLEPLA_LOCUS25345</name>
</gene>
<evidence type="ECO:0000313" key="2">
    <source>
        <dbReference type="EMBL" id="CAB1437338.1"/>
    </source>
</evidence>
<keyword evidence="3" id="KW-1185">Reference proteome</keyword>